<name>A0A0A0LXW0_CUCSA</name>
<dbReference type="Proteomes" id="UP000029981">
    <property type="component" value="Chromosome 1"/>
</dbReference>
<organism evidence="1 2">
    <name type="scientific">Cucumis sativus</name>
    <name type="common">Cucumber</name>
    <dbReference type="NCBI Taxonomy" id="3659"/>
    <lineage>
        <taxon>Eukaryota</taxon>
        <taxon>Viridiplantae</taxon>
        <taxon>Streptophyta</taxon>
        <taxon>Embryophyta</taxon>
        <taxon>Tracheophyta</taxon>
        <taxon>Spermatophyta</taxon>
        <taxon>Magnoliopsida</taxon>
        <taxon>eudicotyledons</taxon>
        <taxon>Gunneridae</taxon>
        <taxon>Pentapetalae</taxon>
        <taxon>rosids</taxon>
        <taxon>fabids</taxon>
        <taxon>Cucurbitales</taxon>
        <taxon>Cucurbitaceae</taxon>
        <taxon>Benincaseae</taxon>
        <taxon>Cucumis</taxon>
    </lineage>
</organism>
<reference evidence="1 2" key="3">
    <citation type="journal article" date="2010" name="BMC Genomics">
        <title>Transcriptome sequencing and comparative analysis of cucumber flowers with different sex types.</title>
        <authorList>
            <person name="Guo S."/>
            <person name="Zheng Y."/>
            <person name="Joung J.G."/>
            <person name="Liu S."/>
            <person name="Zhang Z."/>
            <person name="Crasta O.R."/>
            <person name="Sobral B.W."/>
            <person name="Xu Y."/>
            <person name="Huang S."/>
            <person name="Fei Z."/>
        </authorList>
    </citation>
    <scope>NUCLEOTIDE SEQUENCE [LARGE SCALE GENOMIC DNA]</scope>
    <source>
        <strain evidence="2">cv. 9930</strain>
    </source>
</reference>
<sequence>MAASSTQTMRTKPSPRSILLVTTSPSSPCCSWHHQQMHQEPSILATVTTSCKFLKSTNHLHHMLPRCYVSRQLGLMELSNAELFGDIGSPTKKDIEDDSKWETTMTASCGSLNGFFERGFDFERGRSLKKVKDEVIRHDIVFKGPWEAMGGA</sequence>
<gene>
    <name evidence="1" type="ORF">Csa_1G537340</name>
</gene>
<accession>A0A0A0LXW0</accession>
<evidence type="ECO:0000313" key="2">
    <source>
        <dbReference type="Proteomes" id="UP000029981"/>
    </source>
</evidence>
<protein>
    <submittedName>
        <fullName evidence="1">Uncharacterized protein</fullName>
    </submittedName>
</protein>
<reference evidence="1 2" key="1">
    <citation type="journal article" date="2009" name="Nat. Genet.">
        <title>The genome of the cucumber, Cucumis sativus L.</title>
        <authorList>
            <person name="Huang S."/>
            <person name="Li R."/>
            <person name="Zhang Z."/>
            <person name="Li L."/>
            <person name="Gu X."/>
            <person name="Fan W."/>
            <person name="Lucas W.J."/>
            <person name="Wang X."/>
            <person name="Xie B."/>
            <person name="Ni P."/>
            <person name="Ren Y."/>
            <person name="Zhu H."/>
            <person name="Li J."/>
            <person name="Lin K."/>
            <person name="Jin W."/>
            <person name="Fei Z."/>
            <person name="Li G."/>
            <person name="Staub J."/>
            <person name="Kilian A."/>
            <person name="van der Vossen E.A."/>
            <person name="Wu Y."/>
            <person name="Guo J."/>
            <person name="He J."/>
            <person name="Jia Z."/>
            <person name="Ren Y."/>
            <person name="Tian G."/>
            <person name="Lu Y."/>
            <person name="Ruan J."/>
            <person name="Qian W."/>
            <person name="Wang M."/>
            <person name="Huang Q."/>
            <person name="Li B."/>
            <person name="Xuan Z."/>
            <person name="Cao J."/>
            <person name="Asan"/>
            <person name="Wu Z."/>
            <person name="Zhang J."/>
            <person name="Cai Q."/>
            <person name="Bai Y."/>
            <person name="Zhao B."/>
            <person name="Han Y."/>
            <person name="Li Y."/>
            <person name="Li X."/>
            <person name="Wang S."/>
            <person name="Shi Q."/>
            <person name="Liu S."/>
            <person name="Cho W.K."/>
            <person name="Kim J.Y."/>
            <person name="Xu Y."/>
            <person name="Heller-Uszynska K."/>
            <person name="Miao H."/>
            <person name="Cheng Z."/>
            <person name="Zhang S."/>
            <person name="Wu J."/>
            <person name="Yang Y."/>
            <person name="Kang H."/>
            <person name="Li M."/>
            <person name="Liang H."/>
            <person name="Ren X."/>
            <person name="Shi Z."/>
            <person name="Wen M."/>
            <person name="Jian M."/>
            <person name="Yang H."/>
            <person name="Zhang G."/>
            <person name="Yang Z."/>
            <person name="Chen R."/>
            <person name="Liu S."/>
            <person name="Li J."/>
            <person name="Ma L."/>
            <person name="Liu H."/>
            <person name="Zhou Y."/>
            <person name="Zhao J."/>
            <person name="Fang X."/>
            <person name="Li G."/>
            <person name="Fang L."/>
            <person name="Li Y."/>
            <person name="Liu D."/>
            <person name="Zheng H."/>
            <person name="Zhang Y."/>
            <person name="Qin N."/>
            <person name="Li Z."/>
            <person name="Yang G."/>
            <person name="Yang S."/>
            <person name="Bolund L."/>
            <person name="Kristiansen K."/>
            <person name="Zheng H."/>
            <person name="Li S."/>
            <person name="Zhang X."/>
            <person name="Yang H."/>
            <person name="Wang J."/>
            <person name="Sun R."/>
            <person name="Zhang B."/>
            <person name="Jiang S."/>
            <person name="Wang J."/>
            <person name="Du Y."/>
            <person name="Li S."/>
        </authorList>
    </citation>
    <scope>NUCLEOTIDE SEQUENCE [LARGE SCALE GENOMIC DNA]</scope>
    <source>
        <strain evidence="2">cv. 9930</strain>
    </source>
</reference>
<dbReference type="AlphaFoldDB" id="A0A0A0LXW0"/>
<reference evidence="1 2" key="2">
    <citation type="journal article" date="2009" name="PLoS ONE">
        <title>An integrated genetic and cytogenetic map of the cucumber genome.</title>
        <authorList>
            <person name="Ren Y."/>
            <person name="Zhang Z."/>
            <person name="Liu J."/>
            <person name="Staub J.E."/>
            <person name="Han Y."/>
            <person name="Cheng Z."/>
            <person name="Li X."/>
            <person name="Lu J."/>
            <person name="Miao H."/>
            <person name="Kang H."/>
            <person name="Xie B."/>
            <person name="Gu X."/>
            <person name="Wang X."/>
            <person name="Du Y."/>
            <person name="Jin W."/>
            <person name="Huang S."/>
        </authorList>
    </citation>
    <scope>NUCLEOTIDE SEQUENCE [LARGE SCALE GENOMIC DNA]</scope>
    <source>
        <strain evidence="2">cv. 9930</strain>
    </source>
</reference>
<dbReference type="Gramene" id="KGN65884">
    <property type="protein sequence ID" value="KGN65884"/>
    <property type="gene ID" value="Csa_1G537340"/>
</dbReference>
<proteinExistence type="predicted"/>
<evidence type="ECO:0000313" key="1">
    <source>
        <dbReference type="EMBL" id="KGN65884.1"/>
    </source>
</evidence>
<dbReference type="EMBL" id="CM002922">
    <property type="protein sequence ID" value="KGN65884.1"/>
    <property type="molecule type" value="Genomic_DNA"/>
</dbReference>
<keyword evidence="2" id="KW-1185">Reference proteome</keyword>
<reference evidence="1 2" key="4">
    <citation type="journal article" date="2011" name="BMC Genomics">
        <title>RNA-Seq improves annotation of protein-coding genes in the cucumber genome.</title>
        <authorList>
            <person name="Li Z."/>
            <person name="Zhang Z."/>
            <person name="Yan P."/>
            <person name="Huang S."/>
            <person name="Fei Z."/>
            <person name="Lin K."/>
        </authorList>
    </citation>
    <scope>NUCLEOTIDE SEQUENCE [LARGE SCALE GENOMIC DNA]</scope>
    <source>
        <strain evidence="2">cv. 9930</strain>
    </source>
</reference>